<keyword evidence="2" id="KW-1185">Reference proteome</keyword>
<evidence type="ECO:0000313" key="2">
    <source>
        <dbReference type="Proteomes" id="UP001057402"/>
    </source>
</evidence>
<sequence length="382" mass="42508">MESPKSSPSPSSASTPFPCPLNPSPGLPGEFVWSREGPGPLDLVPALDVPVIDLGGFLRGELEETSRAIELVRAACMAHGFFQVIGHGVDLSLIDAAYDATDRVFGMPMSRKVGLRRKEGTFWGYSYAHSDRYSSNLPWKETFTFGFEHNQAKSTRGVVDYFADMVGRDFVHVGWAYQKYCEAAKETGLAIMELIAMSLGVDRGHYSRIFKEGSSIMRCNYYPPCEKEEETMGTGPHCDPTSLTVLHQDGVGGLQVLLDGMWRAVTPRHDAFVINIGDTMMAMTNGVYKSCLHRAVVNKEKERRSLALFMCPPEDHLVAPPPDLLLTTTTKDDDDDDGKVRKYPDFKWGQMLRFTQSQYRADVATLESFINTVSNQTPPKSR</sequence>
<name>A0ACB9N121_9MYRT</name>
<proteinExistence type="predicted"/>
<dbReference type="Proteomes" id="UP001057402">
    <property type="component" value="Chromosome 8"/>
</dbReference>
<reference evidence="2" key="1">
    <citation type="journal article" date="2023" name="Front. Plant Sci.">
        <title>Chromosomal-level genome assembly of Melastoma candidum provides insights into trichome evolution.</title>
        <authorList>
            <person name="Zhong Y."/>
            <person name="Wu W."/>
            <person name="Sun C."/>
            <person name="Zou P."/>
            <person name="Liu Y."/>
            <person name="Dai S."/>
            <person name="Zhou R."/>
        </authorList>
    </citation>
    <scope>NUCLEOTIDE SEQUENCE [LARGE SCALE GENOMIC DNA]</scope>
</reference>
<organism evidence="1 2">
    <name type="scientific">Melastoma candidum</name>
    <dbReference type="NCBI Taxonomy" id="119954"/>
    <lineage>
        <taxon>Eukaryota</taxon>
        <taxon>Viridiplantae</taxon>
        <taxon>Streptophyta</taxon>
        <taxon>Embryophyta</taxon>
        <taxon>Tracheophyta</taxon>
        <taxon>Spermatophyta</taxon>
        <taxon>Magnoliopsida</taxon>
        <taxon>eudicotyledons</taxon>
        <taxon>Gunneridae</taxon>
        <taxon>Pentapetalae</taxon>
        <taxon>rosids</taxon>
        <taxon>malvids</taxon>
        <taxon>Myrtales</taxon>
        <taxon>Melastomataceae</taxon>
        <taxon>Melastomatoideae</taxon>
        <taxon>Melastomateae</taxon>
        <taxon>Melastoma</taxon>
    </lineage>
</organism>
<gene>
    <name evidence="1" type="ORF">MLD38_028419</name>
</gene>
<accession>A0ACB9N121</accession>
<protein>
    <submittedName>
        <fullName evidence="1">Uncharacterized protein</fullName>
    </submittedName>
</protein>
<evidence type="ECO:0000313" key="1">
    <source>
        <dbReference type="EMBL" id="KAI4330113.1"/>
    </source>
</evidence>
<comment type="caution">
    <text evidence="1">The sequence shown here is derived from an EMBL/GenBank/DDBJ whole genome shotgun (WGS) entry which is preliminary data.</text>
</comment>
<dbReference type="EMBL" id="CM042887">
    <property type="protein sequence ID" value="KAI4330113.1"/>
    <property type="molecule type" value="Genomic_DNA"/>
</dbReference>